<evidence type="ECO:0000259" key="11">
    <source>
        <dbReference type="PROSITE" id="PS51050"/>
    </source>
</evidence>
<keyword evidence="3" id="KW-0863">Zinc-finger</keyword>
<dbReference type="EMBL" id="NQVE01000116">
    <property type="protein sequence ID" value="RAL47181.1"/>
    <property type="molecule type" value="Genomic_DNA"/>
</dbReference>
<dbReference type="Gene3D" id="2.40.330.10">
    <property type="entry name" value="DNA-binding pseudobarrel domain"/>
    <property type="match status" value="1"/>
</dbReference>
<feature type="domain" description="TF-B3" evidence="10">
    <location>
        <begin position="213"/>
        <end position="314"/>
    </location>
</feature>
<name>A0A328DSR2_9ASTE</name>
<dbReference type="CDD" id="cd10017">
    <property type="entry name" value="B3_DNA"/>
    <property type="match status" value="1"/>
</dbReference>
<dbReference type="SUPFAM" id="SSF101936">
    <property type="entry name" value="DNA-binding pseudobarrel domain"/>
    <property type="match status" value="1"/>
</dbReference>
<feature type="domain" description="CW-type" evidence="11">
    <location>
        <begin position="455"/>
        <end position="505"/>
    </location>
</feature>
<evidence type="ECO:0008006" key="14">
    <source>
        <dbReference type="Google" id="ProtNLM"/>
    </source>
</evidence>
<keyword evidence="7" id="KW-0804">Transcription</keyword>
<dbReference type="Gene3D" id="3.30.40.100">
    <property type="match status" value="1"/>
</dbReference>
<keyword evidence="6" id="KW-0238">DNA-binding</keyword>
<dbReference type="PANTHER" id="PTHR46245">
    <property type="entry name" value="B3 DOMAIN-CONTAINING PROTEIN OS07G0563300"/>
    <property type="match status" value="1"/>
</dbReference>
<evidence type="ECO:0000256" key="7">
    <source>
        <dbReference type="ARBA" id="ARBA00023163"/>
    </source>
</evidence>
<evidence type="ECO:0000256" key="2">
    <source>
        <dbReference type="ARBA" id="ARBA00022723"/>
    </source>
</evidence>
<dbReference type="GO" id="GO:0008270">
    <property type="term" value="F:zinc ion binding"/>
    <property type="evidence" value="ECO:0007669"/>
    <property type="project" value="UniProtKB-KW"/>
</dbReference>
<dbReference type="Pfam" id="PF07496">
    <property type="entry name" value="zf-CW"/>
    <property type="match status" value="1"/>
</dbReference>
<comment type="subcellular location">
    <subcellularLocation>
        <location evidence="1">Nucleus</location>
    </subcellularLocation>
</comment>
<dbReference type="InterPro" id="IPR003340">
    <property type="entry name" value="B3_DNA-bd"/>
</dbReference>
<dbReference type="GO" id="GO:0005634">
    <property type="term" value="C:nucleus"/>
    <property type="evidence" value="ECO:0007669"/>
    <property type="project" value="UniProtKB-SubCell"/>
</dbReference>
<evidence type="ECO:0000256" key="5">
    <source>
        <dbReference type="ARBA" id="ARBA00023015"/>
    </source>
</evidence>
<accession>A0A328DSR2</accession>
<keyword evidence="4" id="KW-0862">Zinc</keyword>
<gene>
    <name evidence="12" type="ORF">DM860_016996</name>
</gene>
<evidence type="ECO:0000256" key="6">
    <source>
        <dbReference type="ARBA" id="ARBA00023125"/>
    </source>
</evidence>
<reference evidence="12 13" key="1">
    <citation type="submission" date="2018-06" db="EMBL/GenBank/DDBJ databases">
        <title>The Genome of Cuscuta australis (Dodder) Provides Insight into the Evolution of Plant Parasitism.</title>
        <authorList>
            <person name="Liu H."/>
        </authorList>
    </citation>
    <scope>NUCLEOTIDE SEQUENCE [LARGE SCALE GENOMIC DNA]</scope>
    <source>
        <strain evidence="13">cv. Yunnan</strain>
        <tissue evidence="12">Vines</tissue>
    </source>
</reference>
<evidence type="ECO:0000256" key="1">
    <source>
        <dbReference type="ARBA" id="ARBA00004123"/>
    </source>
</evidence>
<dbReference type="InterPro" id="IPR015300">
    <property type="entry name" value="DNA-bd_pseudobarrel_sf"/>
</dbReference>
<keyword evidence="2" id="KW-0479">Metal-binding</keyword>
<dbReference type="AlphaFoldDB" id="A0A328DSR2"/>
<evidence type="ECO:0000259" key="10">
    <source>
        <dbReference type="PROSITE" id="PS50863"/>
    </source>
</evidence>
<protein>
    <recommendedName>
        <fullName evidence="14">CW-type domain-containing protein</fullName>
    </recommendedName>
</protein>
<evidence type="ECO:0000256" key="3">
    <source>
        <dbReference type="ARBA" id="ARBA00022771"/>
    </source>
</evidence>
<keyword evidence="5" id="KW-0805">Transcription regulation</keyword>
<dbReference type="PANTHER" id="PTHR46245:SF2">
    <property type="entry name" value="B3 DOMAIN-CONTAINING TRANSCRIPTION REPRESSOR VAL2"/>
    <property type="match status" value="1"/>
</dbReference>
<dbReference type="Pfam" id="PF02362">
    <property type="entry name" value="B3"/>
    <property type="match status" value="1"/>
</dbReference>
<sequence length="752" mass="84208">MNRPAGKHANCDDLVFEGSSMFFSLCDQMPTIEEDKGSGTPSNVDEQSTSDQSRINGSNMERTIINMVLDEGFESIALKHSLPPQNDIRSKPLCQQKMEESRSMPPTNVRRELIDSHIKTRGVSGSPVQTNLCISLSAPLGNKNVSGGTSIDEGQMGKMITSFVPKPPKYTFARPPAEGRMNSQLLPRYWPRITDQELQQISGNTNSSIVPLFEKVLSASDAGRIGRLVLPKACAEAYFPPVSQPEGLPIRIQDTKGKEWVFQFRFWPNNNSRMYVLEGVTPCIQSMQLQAGDTVIFSRMDPEGKILLGFRKTSSETFFSALAKNVPLTSGYSGMLQSFSGSRELVTSSKYLSSVDVNWYLPSNIGNKNGEGPHSLSLMTPDCKRSQNLGSKSKRLLIDRQDAFELKLSWEDIQDMLRPPLSARVTTVKIEDYEFEEYEEPPAFAKRSIFTVRLSGELEQWAQCDICFKWRRLPADYLLPPQWRCQENAWDLCRCSCSAPDELAPQELEFLLNMDKERKKQSNEMNHKSLNTEEVNSDMADAQVNVSGSRDEEQEGGSSIAKTTKHPRHRPGCSCIVCIQPPSGKGKHEPSCLCNVCMTVKRRFKTLMMRKKKRQLEREAELAHRDQYMWGAGKEDKAEVKNTIIPGQVKLQPSSHQLCRTSETGKALLDLNCHPSEEAVADASPHVSMLCLLQQASLSLQNYLKQSGLTSLASEQQGSSVRLQAVPQNHGEIEVQVHEDRCIPTSSSRTRE</sequence>
<dbReference type="Proteomes" id="UP000249390">
    <property type="component" value="Unassembled WGS sequence"/>
</dbReference>
<dbReference type="PROSITE" id="PS51050">
    <property type="entry name" value="ZF_CW"/>
    <property type="match status" value="1"/>
</dbReference>
<dbReference type="GO" id="GO:0003677">
    <property type="term" value="F:DNA binding"/>
    <property type="evidence" value="ECO:0007669"/>
    <property type="project" value="UniProtKB-KW"/>
</dbReference>
<feature type="compositionally biased region" description="Polar residues" evidence="9">
    <location>
        <begin position="39"/>
        <end position="59"/>
    </location>
</feature>
<dbReference type="InterPro" id="IPR011124">
    <property type="entry name" value="Znf_CW"/>
</dbReference>
<keyword evidence="13" id="KW-1185">Reference proteome</keyword>
<dbReference type="GO" id="GO:0006355">
    <property type="term" value="P:regulation of DNA-templated transcription"/>
    <property type="evidence" value="ECO:0007669"/>
    <property type="project" value="UniProtKB-ARBA"/>
</dbReference>
<evidence type="ECO:0000256" key="9">
    <source>
        <dbReference type="SAM" id="MobiDB-lite"/>
    </source>
</evidence>
<feature type="region of interest" description="Disordered" evidence="9">
    <location>
        <begin position="519"/>
        <end position="569"/>
    </location>
</feature>
<comment type="caution">
    <text evidence="12">The sequence shown here is derived from an EMBL/GenBank/DDBJ whole genome shotgun (WGS) entry which is preliminary data.</text>
</comment>
<evidence type="ECO:0000256" key="8">
    <source>
        <dbReference type="ARBA" id="ARBA00023242"/>
    </source>
</evidence>
<evidence type="ECO:0000313" key="13">
    <source>
        <dbReference type="Proteomes" id="UP000249390"/>
    </source>
</evidence>
<dbReference type="FunFam" id="2.40.330.10:FF:000006">
    <property type="entry name" value="B3 domain-containing transcription repressor VAL1"/>
    <property type="match status" value="1"/>
</dbReference>
<evidence type="ECO:0000256" key="4">
    <source>
        <dbReference type="ARBA" id="ARBA00022833"/>
    </source>
</evidence>
<feature type="compositionally biased region" description="Basic and acidic residues" evidence="9">
    <location>
        <begin position="519"/>
        <end position="531"/>
    </location>
</feature>
<evidence type="ECO:0000313" key="12">
    <source>
        <dbReference type="EMBL" id="RAL47181.1"/>
    </source>
</evidence>
<dbReference type="SMART" id="SM01019">
    <property type="entry name" value="B3"/>
    <property type="match status" value="1"/>
</dbReference>
<proteinExistence type="predicted"/>
<organism evidence="12 13">
    <name type="scientific">Cuscuta australis</name>
    <dbReference type="NCBI Taxonomy" id="267555"/>
    <lineage>
        <taxon>Eukaryota</taxon>
        <taxon>Viridiplantae</taxon>
        <taxon>Streptophyta</taxon>
        <taxon>Embryophyta</taxon>
        <taxon>Tracheophyta</taxon>
        <taxon>Spermatophyta</taxon>
        <taxon>Magnoliopsida</taxon>
        <taxon>eudicotyledons</taxon>
        <taxon>Gunneridae</taxon>
        <taxon>Pentapetalae</taxon>
        <taxon>asterids</taxon>
        <taxon>lamiids</taxon>
        <taxon>Solanales</taxon>
        <taxon>Convolvulaceae</taxon>
        <taxon>Cuscuteae</taxon>
        <taxon>Cuscuta</taxon>
        <taxon>Cuscuta subgen. Grammica</taxon>
        <taxon>Cuscuta sect. Cleistogrammica</taxon>
    </lineage>
</organism>
<dbReference type="PROSITE" id="PS50863">
    <property type="entry name" value="B3"/>
    <property type="match status" value="1"/>
</dbReference>
<feature type="region of interest" description="Disordered" evidence="9">
    <location>
        <begin position="32"/>
        <end position="59"/>
    </location>
</feature>
<keyword evidence="8" id="KW-0539">Nucleus</keyword>